<dbReference type="PANTHER" id="PTHR42899">
    <property type="entry name" value="SPERMATOGENESIS-ASSOCIATED PROTEIN 20"/>
    <property type="match status" value="1"/>
</dbReference>
<feature type="domain" description="Spermatogenesis-associated protein 20-like TRX" evidence="1">
    <location>
        <begin position="5"/>
        <end position="165"/>
    </location>
</feature>
<dbReference type="Gene3D" id="3.40.30.10">
    <property type="entry name" value="Glutaredoxin"/>
    <property type="match status" value="1"/>
</dbReference>
<accession>A0A328PBY1</accession>
<dbReference type="Gene3D" id="1.50.10.20">
    <property type="match status" value="1"/>
</dbReference>
<dbReference type="PIRSF" id="PIRSF006402">
    <property type="entry name" value="UCP006402_thioredoxin"/>
    <property type="match status" value="1"/>
</dbReference>
<evidence type="ECO:0000313" key="2">
    <source>
        <dbReference type="EMBL" id="RAO78663.1"/>
    </source>
</evidence>
<reference evidence="2 3" key="1">
    <citation type="submission" date="2018-06" db="EMBL/GenBank/DDBJ databases">
        <title>Draft genome sequence of hyperthermophilic methanogen Methanothermobacter tenebrarum sp. MCM-B 1447.</title>
        <authorList>
            <person name="Pore S.D."/>
            <person name="Dagar S."/>
            <person name="Dhakephalkar P.K."/>
        </authorList>
    </citation>
    <scope>NUCLEOTIDE SEQUENCE [LARGE SCALE GENOMIC DNA]</scope>
    <source>
        <strain evidence="2 3">MCM B 1447</strain>
    </source>
</reference>
<organism evidence="2 3">
    <name type="scientific">Methanothermobacter tenebrarum</name>
    <dbReference type="NCBI Taxonomy" id="680118"/>
    <lineage>
        <taxon>Archaea</taxon>
        <taxon>Methanobacteriati</taxon>
        <taxon>Methanobacteriota</taxon>
        <taxon>Methanomada group</taxon>
        <taxon>Methanobacteria</taxon>
        <taxon>Methanobacteriales</taxon>
        <taxon>Methanobacteriaceae</taxon>
        <taxon>Methanothermobacter</taxon>
    </lineage>
</organism>
<sequence length="680" mass="78486">MEHENALIKEKSPYLLQHAHDLVDWLPWGEEAFKIAKKYNKPIFLSIGYSTCHWCHVMARESFNDPIVAKLINETFVPIKVDREERPDIDSIYMNACQLLTGTGGWPLTIFLTPDGRPFFAGTYFPRETSHGMAGLKEIILKTKELWEKKPEDIDNAATEIFMAIKRMNAPTKPYEIQERIIDAGFEGLKKAFDHENGGFGSSQKFPLPNHLYFLLRYGLLKDKKALGMVELTLDKMRFGGIYDHVGYGFHRYTVDPAWRIPHFEKMLYDQALMAIAYLEAYQALGKELYKETAEEIFEYVIREMRSPKGGFYSAEDAESEGEEGKFYLWTMEELREILDSDLLCEFFNVKEEGNLLDETGKPSGKNILYMKTMPEKFAEEKGIDPIEFLEELEDGRRKLFNHRLKRTPPNKDDKILTDWNGLMIAAFARGYKVLEDKRYLKVAEDALEFIMDKLYENGRLMHRYRDGESAIWGNLDDYAFLIWGILELYDATFNEEYIKLALRLSEELNEHFKDDENGGFFFTADYSDSLLIRKKEGSDSAIPSGNSVHALNLLRMGSMLEDEGMIKTAEDIIKSFIAKIKRVAIAYTLLLVGAHWHQTGGTSLIIAARTRSCIPIKLKSKFIPYFTITLKLEDSDWSFAPETLRNKKPSNECTYYLCKDKTCHPPIKDPESIIDILTK</sequence>
<evidence type="ECO:0000313" key="3">
    <source>
        <dbReference type="Proteomes" id="UP000249782"/>
    </source>
</evidence>
<gene>
    <name evidence="2" type="ORF">DPC56_06725</name>
</gene>
<dbReference type="InterPro" id="IPR012341">
    <property type="entry name" value="6hp_glycosidase-like_sf"/>
</dbReference>
<dbReference type="InterPro" id="IPR004879">
    <property type="entry name" value="Ssp411-like_TRX"/>
</dbReference>
<name>A0A328PBY1_9EURY</name>
<dbReference type="GO" id="GO:0005975">
    <property type="term" value="P:carbohydrate metabolic process"/>
    <property type="evidence" value="ECO:0007669"/>
    <property type="project" value="InterPro"/>
</dbReference>
<dbReference type="SUPFAM" id="SSF52833">
    <property type="entry name" value="Thioredoxin-like"/>
    <property type="match status" value="1"/>
</dbReference>
<dbReference type="InterPro" id="IPR024705">
    <property type="entry name" value="Ssp411"/>
</dbReference>
<dbReference type="EMBL" id="QLOE01000009">
    <property type="protein sequence ID" value="RAO78663.1"/>
    <property type="molecule type" value="Genomic_DNA"/>
</dbReference>
<comment type="caution">
    <text evidence="2">The sequence shown here is derived from an EMBL/GenBank/DDBJ whole genome shotgun (WGS) entry which is preliminary data.</text>
</comment>
<proteinExistence type="predicted"/>
<dbReference type="InterPro" id="IPR036249">
    <property type="entry name" value="Thioredoxin-like_sf"/>
</dbReference>
<protein>
    <submittedName>
        <fullName evidence="2">Thioredoxin domain-containing protein</fullName>
    </submittedName>
</protein>
<dbReference type="Pfam" id="PF03190">
    <property type="entry name" value="Thioredox_DsbH"/>
    <property type="match status" value="1"/>
</dbReference>
<dbReference type="RefSeq" id="WP_112094314.1">
    <property type="nucleotide sequence ID" value="NZ_QLOE01000009.1"/>
</dbReference>
<dbReference type="AlphaFoldDB" id="A0A328PBY1"/>
<keyword evidence="3" id="KW-1185">Reference proteome</keyword>
<evidence type="ECO:0000259" key="1">
    <source>
        <dbReference type="Pfam" id="PF03190"/>
    </source>
</evidence>
<dbReference type="InterPro" id="IPR008928">
    <property type="entry name" value="6-hairpin_glycosidase_sf"/>
</dbReference>
<dbReference type="SUPFAM" id="SSF48208">
    <property type="entry name" value="Six-hairpin glycosidases"/>
    <property type="match status" value="1"/>
</dbReference>
<dbReference type="OrthoDB" id="28016at2157"/>
<dbReference type="CDD" id="cd02955">
    <property type="entry name" value="SSP411"/>
    <property type="match status" value="1"/>
</dbReference>
<dbReference type="Proteomes" id="UP000249782">
    <property type="component" value="Unassembled WGS sequence"/>
</dbReference>
<dbReference type="PANTHER" id="PTHR42899:SF1">
    <property type="entry name" value="SPERMATOGENESIS-ASSOCIATED PROTEIN 20"/>
    <property type="match status" value="1"/>
</dbReference>
<dbReference type="Gene3D" id="1.50.10.10">
    <property type="match status" value="1"/>
</dbReference>